<proteinExistence type="predicted"/>
<keyword evidence="1" id="KW-0472">Membrane</keyword>
<keyword evidence="1" id="KW-1133">Transmembrane helix</keyword>
<dbReference type="OrthoDB" id="82335at2"/>
<feature type="transmembrane region" description="Helical" evidence="1">
    <location>
        <begin position="141"/>
        <end position="160"/>
    </location>
</feature>
<organism evidence="2 3">
    <name type="scientific">Fervidicella metallireducens AeB</name>
    <dbReference type="NCBI Taxonomy" id="1403537"/>
    <lineage>
        <taxon>Bacteria</taxon>
        <taxon>Bacillati</taxon>
        <taxon>Bacillota</taxon>
        <taxon>Clostridia</taxon>
        <taxon>Eubacteriales</taxon>
        <taxon>Clostridiaceae</taxon>
        <taxon>Fervidicella</taxon>
    </lineage>
</organism>
<dbReference type="STRING" id="1403537.Q428_11425"/>
<keyword evidence="3" id="KW-1185">Reference proteome</keyword>
<evidence type="ECO:0000313" key="3">
    <source>
        <dbReference type="Proteomes" id="UP000019681"/>
    </source>
</evidence>
<dbReference type="AlphaFoldDB" id="A0A017RTK7"/>
<keyword evidence="1" id="KW-0812">Transmembrane</keyword>
<evidence type="ECO:0000256" key="1">
    <source>
        <dbReference type="SAM" id="Phobius"/>
    </source>
</evidence>
<accession>A0A017RTK7</accession>
<sequence>MERRNGFLTFLAALIPGVGYMYLGLLRKGVQALILFLMISPILNLIGLGFLVGPVKFTFIVYTFFDTLSLAKRMDMGEPIYDSDFITNSYNSQNIHNSLNNLKSNRRTLLVIAWGLIIIGILGILNKLFAGNDIYKLIKSYISSIFVPALLVLTGIYLLFKGNSK</sequence>
<evidence type="ECO:0000313" key="2">
    <source>
        <dbReference type="EMBL" id="EYE87799.1"/>
    </source>
</evidence>
<gene>
    <name evidence="2" type="ORF">Q428_11425</name>
</gene>
<feature type="transmembrane region" description="Helical" evidence="1">
    <location>
        <begin position="109"/>
        <end position="129"/>
    </location>
</feature>
<dbReference type="RefSeq" id="WP_035380850.1">
    <property type="nucleotide sequence ID" value="NZ_AZQP01000038.1"/>
</dbReference>
<protein>
    <submittedName>
        <fullName evidence="2">Membrane protein</fullName>
    </submittedName>
</protein>
<feature type="transmembrane region" description="Helical" evidence="1">
    <location>
        <begin position="32"/>
        <end position="65"/>
    </location>
</feature>
<name>A0A017RTK7_9CLOT</name>
<dbReference type="Proteomes" id="UP000019681">
    <property type="component" value="Unassembled WGS sequence"/>
</dbReference>
<dbReference type="EMBL" id="AZQP01000038">
    <property type="protein sequence ID" value="EYE87799.1"/>
    <property type="molecule type" value="Genomic_DNA"/>
</dbReference>
<feature type="transmembrane region" description="Helical" evidence="1">
    <location>
        <begin position="7"/>
        <end position="26"/>
    </location>
</feature>
<reference evidence="2 3" key="1">
    <citation type="journal article" date="2014" name="Genome Announc.">
        <title>Draft Genome Sequence of Fervidicella metallireducens Strain AeBT, an Iron-Reducing Thermoanaerobe from the Great Artesian Basin.</title>
        <authorList>
            <person name="Patel B.K."/>
        </authorList>
    </citation>
    <scope>NUCLEOTIDE SEQUENCE [LARGE SCALE GENOMIC DNA]</scope>
    <source>
        <strain evidence="2 3">AeB</strain>
    </source>
</reference>
<comment type="caution">
    <text evidence="2">The sequence shown here is derived from an EMBL/GenBank/DDBJ whole genome shotgun (WGS) entry which is preliminary data.</text>
</comment>